<accession>A0AA91FQJ3</accession>
<dbReference type="CDD" id="cd22987">
    <property type="entry name" value="AcrVA2-like"/>
    <property type="match status" value="1"/>
</dbReference>
<dbReference type="EMBL" id="LZMT01000017">
    <property type="protein sequence ID" value="OBX64325.1"/>
    <property type="molecule type" value="Genomic_DNA"/>
</dbReference>
<sequence>MIKDKDGNCIHGYDCYLAFNRKYPEAKELYKKLAEDQKNNPSKNGVYTTQQRIFQISDFLAEKTPSIQRLIADPRLYNPEKEPYTSFLSYVNGMPMFSAWRNSLDIYKIDPEIFEEMIKSPIPKDTPCEVFKRLPNFCVYVEMPRPTKFNELLMGNLNHLDKSFIVNGFWAYLGIEPNLHGNKNIQLNICLDYSSDIVQGNFDFLSMVIKEGLTVEEATELVFKQYDGNIETAKQDQRALFALLPILLWLCAEQPDITNIKDEPVTHEQLQQPKGSIHKKTGLFVPPNSPTYYNLGKRLGGEIRQYQELIKQDEKDRPTASKRPHIRKGHWHGYWKGTTGNKVFTPKWLSAIFVGFN</sequence>
<dbReference type="AlphaFoldDB" id="A0AA91FQJ3"/>
<name>A0AA91FQJ3_FAUOS</name>
<comment type="caution">
    <text evidence="1">The sequence shown here is derived from an EMBL/GenBank/DDBJ whole genome shotgun (WGS) entry which is preliminary data.</text>
</comment>
<protein>
    <submittedName>
        <fullName evidence="1">Uncharacterized protein</fullName>
    </submittedName>
</protein>
<dbReference type="Pfam" id="PF26125">
    <property type="entry name" value="AcrVA2-like"/>
    <property type="match status" value="1"/>
</dbReference>
<organism evidence="1">
    <name type="scientific">Faucicola osloensis</name>
    <name type="common">Moraxella osloensis</name>
    <dbReference type="NCBI Taxonomy" id="34062"/>
    <lineage>
        <taxon>Bacteria</taxon>
        <taxon>Pseudomonadati</taxon>
        <taxon>Pseudomonadota</taxon>
        <taxon>Gammaproteobacteria</taxon>
        <taxon>Moraxellales</taxon>
        <taxon>Moraxellaceae</taxon>
        <taxon>Faucicola</taxon>
    </lineage>
</organism>
<proteinExistence type="predicted"/>
<evidence type="ECO:0000313" key="1">
    <source>
        <dbReference type="EMBL" id="OBX64325.1"/>
    </source>
</evidence>
<reference evidence="1" key="1">
    <citation type="submission" date="2016-06" db="EMBL/GenBank/DDBJ databases">
        <title>Draft genome of Moraxella osloensis CCUG 67237.</title>
        <authorList>
            <person name="Salva-Serra F."/>
            <person name="Engstrom-Jakobsson H."/>
            <person name="Thorell K."/>
            <person name="Gonzales-Siles L."/>
            <person name="Karlsson R."/>
            <person name="Boulund F."/>
            <person name="Engstrand L."/>
            <person name="Kristiansson E."/>
            <person name="Moore E."/>
        </authorList>
    </citation>
    <scope>NUCLEOTIDE SEQUENCE [LARGE SCALE GENOMIC DNA]</scope>
    <source>
        <strain evidence="1">CCUG 67237</strain>
    </source>
</reference>
<dbReference type="InterPro" id="IPR058915">
    <property type="entry name" value="AcrVA2-like"/>
</dbReference>
<gene>
    <name evidence="1" type="ORF">A9299_09980</name>
</gene>